<dbReference type="EMBL" id="RWGY01000013">
    <property type="protein sequence ID" value="TVU26749.1"/>
    <property type="molecule type" value="Genomic_DNA"/>
</dbReference>
<gene>
    <name evidence="2" type="ORF">EJB05_29309</name>
</gene>
<dbReference type="Proteomes" id="UP000324897">
    <property type="component" value="Chromosome 2"/>
</dbReference>
<feature type="compositionally biased region" description="Polar residues" evidence="1">
    <location>
        <begin position="113"/>
        <end position="134"/>
    </location>
</feature>
<accession>A0A5J9USA7</accession>
<evidence type="ECO:0000313" key="3">
    <source>
        <dbReference type="Proteomes" id="UP000324897"/>
    </source>
</evidence>
<keyword evidence="3" id="KW-1185">Reference proteome</keyword>
<organism evidence="2 3">
    <name type="scientific">Eragrostis curvula</name>
    <name type="common">weeping love grass</name>
    <dbReference type="NCBI Taxonomy" id="38414"/>
    <lineage>
        <taxon>Eukaryota</taxon>
        <taxon>Viridiplantae</taxon>
        <taxon>Streptophyta</taxon>
        <taxon>Embryophyta</taxon>
        <taxon>Tracheophyta</taxon>
        <taxon>Spermatophyta</taxon>
        <taxon>Magnoliopsida</taxon>
        <taxon>Liliopsida</taxon>
        <taxon>Poales</taxon>
        <taxon>Poaceae</taxon>
        <taxon>PACMAD clade</taxon>
        <taxon>Chloridoideae</taxon>
        <taxon>Eragrostideae</taxon>
        <taxon>Eragrostidinae</taxon>
        <taxon>Eragrostis</taxon>
    </lineage>
</organism>
<dbReference type="AlphaFoldDB" id="A0A5J9USA7"/>
<name>A0A5J9USA7_9POAL</name>
<sequence>MSPTLQKTSSLAHIMFGDSASPLPPSSSSRSQASAKDNPNSCLLGSIIHIRVLATWVYEMRHGTPQNHTSKLQAHLSSVQGLVVSVAAVQGGASRELQLQLLLSPPGERSEANDGQDSDTSSPLSWVSSNNNPASSRSVLVHFMVPKRYFPIRKNCEHPTLFDP</sequence>
<reference evidence="2 3" key="1">
    <citation type="journal article" date="2019" name="Sci. Rep.">
        <title>A high-quality genome of Eragrostis curvula grass provides insights into Poaceae evolution and supports new strategies to enhance forage quality.</title>
        <authorList>
            <person name="Carballo J."/>
            <person name="Santos B.A.C.M."/>
            <person name="Zappacosta D."/>
            <person name="Garbus I."/>
            <person name="Selva J.P."/>
            <person name="Gallo C.A."/>
            <person name="Diaz A."/>
            <person name="Albertini E."/>
            <person name="Caccamo M."/>
            <person name="Echenique V."/>
        </authorList>
    </citation>
    <scope>NUCLEOTIDE SEQUENCE [LARGE SCALE GENOMIC DNA]</scope>
    <source>
        <strain evidence="3">cv. Victoria</strain>
        <tissue evidence="2">Leaf</tissue>
    </source>
</reference>
<dbReference type="Gramene" id="TVU26749">
    <property type="protein sequence ID" value="TVU26749"/>
    <property type="gene ID" value="EJB05_29309"/>
</dbReference>
<feature type="region of interest" description="Disordered" evidence="1">
    <location>
        <begin position="16"/>
        <end position="37"/>
    </location>
</feature>
<protein>
    <submittedName>
        <fullName evidence="2">Uncharacterized protein</fullName>
    </submittedName>
</protein>
<feature type="compositionally biased region" description="Low complexity" evidence="1">
    <location>
        <begin position="26"/>
        <end position="35"/>
    </location>
</feature>
<feature type="non-terminal residue" evidence="2">
    <location>
        <position position="1"/>
    </location>
</feature>
<comment type="caution">
    <text evidence="2">The sequence shown here is derived from an EMBL/GenBank/DDBJ whole genome shotgun (WGS) entry which is preliminary data.</text>
</comment>
<feature type="region of interest" description="Disordered" evidence="1">
    <location>
        <begin position="106"/>
        <end position="134"/>
    </location>
</feature>
<proteinExistence type="predicted"/>
<evidence type="ECO:0000256" key="1">
    <source>
        <dbReference type="SAM" id="MobiDB-lite"/>
    </source>
</evidence>
<evidence type="ECO:0000313" key="2">
    <source>
        <dbReference type="EMBL" id="TVU26749.1"/>
    </source>
</evidence>